<sequence>MRATDYDEVKKKLMKMGIEVLPGPLTTDRAGRIASEMFHAGYDSILAGNLRFKTVRNPLQATRDDDAGSDPLTLYGPDILTLRPTQAYTNMFHPITISWATWPKPLLFSDDKHFFRS</sequence>
<dbReference type="Proteomes" id="UP001221413">
    <property type="component" value="Unassembled WGS sequence"/>
</dbReference>
<organism evidence="1 2">
    <name type="scientific">Drechslerella dactyloides</name>
    <name type="common">Nematode-trapping fungus</name>
    <name type="synonym">Arthrobotrys dactyloides</name>
    <dbReference type="NCBI Taxonomy" id="74499"/>
    <lineage>
        <taxon>Eukaryota</taxon>
        <taxon>Fungi</taxon>
        <taxon>Dikarya</taxon>
        <taxon>Ascomycota</taxon>
        <taxon>Pezizomycotina</taxon>
        <taxon>Orbiliomycetes</taxon>
        <taxon>Orbiliales</taxon>
        <taxon>Orbiliaceae</taxon>
        <taxon>Drechslerella</taxon>
    </lineage>
</organism>
<reference evidence="1" key="1">
    <citation type="submission" date="2023-01" db="EMBL/GenBank/DDBJ databases">
        <title>The chitinases involved in constricting ring structure development in the nematode-trapping fungus Drechslerella dactyloides.</title>
        <authorList>
            <person name="Wang R."/>
            <person name="Zhang L."/>
            <person name="Tang P."/>
            <person name="Li S."/>
            <person name="Liang L."/>
        </authorList>
    </citation>
    <scope>NUCLEOTIDE SEQUENCE</scope>
    <source>
        <strain evidence="1">YMF1.00031</strain>
    </source>
</reference>
<accession>A0AAD6IS80</accession>
<name>A0AAD6IS80_DREDA</name>
<dbReference type="EMBL" id="JAQGDS010000010">
    <property type="protein sequence ID" value="KAJ6257639.1"/>
    <property type="molecule type" value="Genomic_DNA"/>
</dbReference>
<protein>
    <submittedName>
        <fullName evidence="1">Uncharacterized protein</fullName>
    </submittedName>
</protein>
<evidence type="ECO:0000313" key="1">
    <source>
        <dbReference type="EMBL" id="KAJ6257639.1"/>
    </source>
</evidence>
<gene>
    <name evidence="1" type="ORF">Dda_7426</name>
</gene>
<dbReference type="AlphaFoldDB" id="A0AAD6IS80"/>
<comment type="caution">
    <text evidence="1">The sequence shown here is derived from an EMBL/GenBank/DDBJ whole genome shotgun (WGS) entry which is preliminary data.</text>
</comment>
<evidence type="ECO:0000313" key="2">
    <source>
        <dbReference type="Proteomes" id="UP001221413"/>
    </source>
</evidence>
<proteinExistence type="predicted"/>
<keyword evidence="2" id="KW-1185">Reference proteome</keyword>